<dbReference type="STRING" id="694270.A0A395T6A4"/>
<sequence>MAHNAACGSMAFGRPNRQEDFRNEPPVVSLAGEHYFFSGPIRSYGRVHEMASKAMSIDFDHEYGGKSSEYLVLGPDKRFFRCTRSWTGRIAARKIKDTSDFENYEEICDFFTEHDVERPPFLYLGPNKTFYTRVEDGTEKWNLSPEVIRNGLQITPHAAVSGVESLWLGVGGSWVAQYRDSRFRFDLKGQYASLEATLRRKQDEEVSIAACALNVTDGNSYACVFEDGSVVYEAGSAAFDGNEFERWCEENFKFTQRVYFHS</sequence>
<name>A0A395T6A4_9HYPO</name>
<dbReference type="Proteomes" id="UP000266234">
    <property type="component" value="Unassembled WGS sequence"/>
</dbReference>
<accession>A0A395T6A4</accession>
<reference evidence="1 2" key="1">
    <citation type="journal article" date="2018" name="PLoS Pathog.">
        <title>Evolution of structural diversity of trichothecenes, a family of toxins produced by plant pathogenic and entomopathogenic fungi.</title>
        <authorList>
            <person name="Proctor R.H."/>
            <person name="McCormick S.P."/>
            <person name="Kim H.S."/>
            <person name="Cardoza R.E."/>
            <person name="Stanley A.M."/>
            <person name="Lindo L."/>
            <person name="Kelly A."/>
            <person name="Brown D.W."/>
            <person name="Lee T."/>
            <person name="Vaughan M.M."/>
            <person name="Alexander N.J."/>
            <person name="Busman M."/>
            <person name="Gutierrez S."/>
        </authorList>
    </citation>
    <scope>NUCLEOTIDE SEQUENCE [LARGE SCALE GENOMIC DNA]</scope>
    <source>
        <strain evidence="1 2">NRRL 20695</strain>
    </source>
</reference>
<proteinExistence type="predicted"/>
<evidence type="ECO:0000313" key="2">
    <source>
        <dbReference type="Proteomes" id="UP000266234"/>
    </source>
</evidence>
<gene>
    <name evidence="1" type="ORF">FLONG3_1735</name>
</gene>
<dbReference type="EMBL" id="PXOG01000035">
    <property type="protein sequence ID" value="RGP80201.1"/>
    <property type="molecule type" value="Genomic_DNA"/>
</dbReference>
<organism evidence="1 2">
    <name type="scientific">Fusarium longipes</name>
    <dbReference type="NCBI Taxonomy" id="694270"/>
    <lineage>
        <taxon>Eukaryota</taxon>
        <taxon>Fungi</taxon>
        <taxon>Dikarya</taxon>
        <taxon>Ascomycota</taxon>
        <taxon>Pezizomycotina</taxon>
        <taxon>Sordariomycetes</taxon>
        <taxon>Hypocreomycetidae</taxon>
        <taxon>Hypocreales</taxon>
        <taxon>Nectriaceae</taxon>
        <taxon>Fusarium</taxon>
    </lineage>
</organism>
<keyword evidence="2" id="KW-1185">Reference proteome</keyword>
<comment type="caution">
    <text evidence="1">The sequence shown here is derived from an EMBL/GenBank/DDBJ whole genome shotgun (WGS) entry which is preliminary data.</text>
</comment>
<evidence type="ECO:0000313" key="1">
    <source>
        <dbReference type="EMBL" id="RGP80201.1"/>
    </source>
</evidence>
<dbReference type="OrthoDB" id="4764735at2759"/>
<protein>
    <submittedName>
        <fullName evidence="1">Uncharacterized protein</fullName>
    </submittedName>
</protein>
<dbReference type="AlphaFoldDB" id="A0A395T6A4"/>